<evidence type="ECO:0000313" key="3">
    <source>
        <dbReference type="Proteomes" id="UP000753724"/>
    </source>
</evidence>
<dbReference type="RefSeq" id="WP_161719308.1">
    <property type="nucleotide sequence ID" value="NZ_JAAAPO010000005.1"/>
</dbReference>
<gene>
    <name evidence="2" type="ORF">GTZ99_12290</name>
</gene>
<proteinExistence type="predicted"/>
<name>A0ABW9XFL3_9SPHN</name>
<comment type="caution">
    <text evidence="2">The sequence shown here is derived from an EMBL/GenBank/DDBJ whole genome shotgun (WGS) entry which is preliminary data.</text>
</comment>
<protein>
    <submittedName>
        <fullName evidence="2">Uncharacterized protein</fullName>
    </submittedName>
</protein>
<evidence type="ECO:0000256" key="1">
    <source>
        <dbReference type="SAM" id="Phobius"/>
    </source>
</evidence>
<keyword evidence="1" id="KW-1133">Transmembrane helix</keyword>
<keyword evidence="1" id="KW-0812">Transmembrane</keyword>
<keyword evidence="3" id="KW-1185">Reference proteome</keyword>
<accession>A0ABW9XFL3</accession>
<sequence length="101" mass="10513">MRTYFPGLASIALAIASAFVPNVHVSGLMLLASGLLLLWFIFGDALMLKDAPTATLRDQFAMAALTGLIAQSAYGTSAEFARQAGSMADAMMAERQKGGAA</sequence>
<keyword evidence="1" id="KW-0472">Membrane</keyword>
<dbReference type="Proteomes" id="UP000753724">
    <property type="component" value="Unassembled WGS sequence"/>
</dbReference>
<dbReference type="EMBL" id="JAAAPO010000005">
    <property type="protein sequence ID" value="NBC37329.1"/>
    <property type="molecule type" value="Genomic_DNA"/>
</dbReference>
<evidence type="ECO:0000313" key="2">
    <source>
        <dbReference type="EMBL" id="NBC37329.1"/>
    </source>
</evidence>
<reference evidence="3" key="1">
    <citation type="submission" date="2020-01" db="EMBL/GenBank/DDBJ databases">
        <title>Sphingomonas sp. strain CSW-10.</title>
        <authorList>
            <person name="Chen W.-M."/>
        </authorList>
    </citation>
    <scope>NUCLEOTIDE SEQUENCE [LARGE SCALE GENOMIC DNA]</scope>
    <source>
        <strain evidence="3">FSY-8</strain>
    </source>
</reference>
<feature type="transmembrane region" description="Helical" evidence="1">
    <location>
        <begin position="28"/>
        <end position="48"/>
    </location>
</feature>
<organism evidence="2 3">
    <name type="scientific">Novosphingobium ovatum</name>
    <dbReference type="NCBI Taxonomy" id="1908523"/>
    <lineage>
        <taxon>Bacteria</taxon>
        <taxon>Pseudomonadati</taxon>
        <taxon>Pseudomonadota</taxon>
        <taxon>Alphaproteobacteria</taxon>
        <taxon>Sphingomonadales</taxon>
        <taxon>Sphingomonadaceae</taxon>
        <taxon>Novosphingobium</taxon>
    </lineage>
</organism>